<sequence length="113" mass="12316">MGFSDDQLANGLGVSVPTLRKYYFSVLKRRTMQRDRFELWRMETLAEQANAGNTGAIREMGKIMERRDKARLAAALAAGGKSKDPGKKAAAKEAAKQAASEGWGGLLSPGYEH</sequence>
<accession>A3KA49</accession>
<reference evidence="2 3" key="1">
    <citation type="submission" date="2006-06" db="EMBL/GenBank/DDBJ databases">
        <authorList>
            <person name="Moran M.A."/>
            <person name="Ferriera S."/>
            <person name="Johnson J."/>
            <person name="Kravitz S."/>
            <person name="Beeson K."/>
            <person name="Sutton G."/>
            <person name="Rogers Y.-H."/>
            <person name="Friedman R."/>
            <person name="Frazier M."/>
            <person name="Venter J.C."/>
        </authorList>
    </citation>
    <scope>NUCLEOTIDE SEQUENCE [LARGE SCALE GENOMIC DNA]</scope>
    <source>
        <strain evidence="2 3">E-37</strain>
    </source>
</reference>
<comment type="caution">
    <text evidence="2">The sequence shown here is derived from an EMBL/GenBank/DDBJ whole genome shotgun (WGS) entry which is preliminary data.</text>
</comment>
<evidence type="ECO:0000313" key="2">
    <source>
        <dbReference type="EMBL" id="EBA05992.1"/>
    </source>
</evidence>
<evidence type="ECO:0000256" key="1">
    <source>
        <dbReference type="SAM" id="MobiDB-lite"/>
    </source>
</evidence>
<gene>
    <name evidence="2" type="ORF">SSE37_25328</name>
</gene>
<name>A3KA49_SAGS3</name>
<feature type="compositionally biased region" description="Basic and acidic residues" evidence="1">
    <location>
        <begin position="81"/>
        <end position="95"/>
    </location>
</feature>
<dbReference type="EMBL" id="AAYA01000020">
    <property type="protein sequence ID" value="EBA05992.1"/>
    <property type="molecule type" value="Genomic_DNA"/>
</dbReference>
<evidence type="ECO:0000313" key="3">
    <source>
        <dbReference type="Proteomes" id="UP000005713"/>
    </source>
</evidence>
<protein>
    <submittedName>
        <fullName evidence="2">Uncharacterized protein</fullName>
    </submittedName>
</protein>
<feature type="region of interest" description="Disordered" evidence="1">
    <location>
        <begin position="75"/>
        <end position="113"/>
    </location>
</feature>
<dbReference type="Proteomes" id="UP000005713">
    <property type="component" value="Unassembled WGS sequence"/>
</dbReference>
<organism evidence="2 3">
    <name type="scientific">Sagittula stellata (strain ATCC 700073 / DSM 11524 / E-37)</name>
    <dbReference type="NCBI Taxonomy" id="388399"/>
    <lineage>
        <taxon>Bacteria</taxon>
        <taxon>Pseudomonadati</taxon>
        <taxon>Pseudomonadota</taxon>
        <taxon>Alphaproteobacteria</taxon>
        <taxon>Rhodobacterales</taxon>
        <taxon>Roseobacteraceae</taxon>
        <taxon>Sagittula</taxon>
    </lineage>
</organism>
<dbReference type="AlphaFoldDB" id="A3KA49"/>
<keyword evidence="3" id="KW-1185">Reference proteome</keyword>
<dbReference type="eggNOG" id="COG2207">
    <property type="taxonomic scope" value="Bacteria"/>
</dbReference>
<proteinExistence type="predicted"/>